<feature type="compositionally biased region" description="Low complexity" evidence="1">
    <location>
        <begin position="344"/>
        <end position="357"/>
    </location>
</feature>
<sequence>MIRAHSQIAGGAHKVGRRCRPPRRLDGNDDNEGTLSRHGQPLDGKPVEWTFYERPPSTSTPIPSVSQLEVHPRESGLFSSESTPSLPFAHHSIDFPTSPVHAPENAVYVPHRPSYPPSHPSPVHELPEHFYNLVTHWIVRVTTPSPGQPTPEFSLTLREVQGRERDTRTRERRAESADTIPGIAQEVEAHIQGLTLKSNGRQSAMMRLFHASLVPSRRASLESWRSRSVASGWMEEGGDVDVCRSDVCERVKSWQRAQQQHQQAEREDRIAGAAFVPHPVAAAGDVHAHSLDIVPHVPCAVVIFAPPTHLRRPPAKLRRASAHRWEPTDLAPFSPLRRSEPTQVLRSSRSVLLLPRSHTAPMLLPPRGTSTSAARPMAKTPHRPSVPQPARSFLRAQSPETAPVSDGSRVGPRELPLSRGKEGQVTFSTPAGEETEAETEAETETETETGNETETDAGNETETEAGMTRMESSIDHSFDHADIHGRFARRTGGVEHWRGRRTSPPACGCMRSTSRSSRAW</sequence>
<feature type="compositionally biased region" description="Acidic residues" evidence="1">
    <location>
        <begin position="433"/>
        <end position="462"/>
    </location>
</feature>
<name>A0A167W3A5_9AGAM</name>
<protein>
    <submittedName>
        <fullName evidence="2">Uncharacterized protein</fullName>
    </submittedName>
</protein>
<evidence type="ECO:0000313" key="3">
    <source>
        <dbReference type="Proteomes" id="UP000076532"/>
    </source>
</evidence>
<proteinExistence type="predicted"/>
<keyword evidence="3" id="KW-1185">Reference proteome</keyword>
<accession>A0A167W3A5</accession>
<feature type="region of interest" description="Disordered" evidence="1">
    <location>
        <begin position="1"/>
        <end position="67"/>
    </location>
</feature>
<dbReference type="EMBL" id="KV417826">
    <property type="protein sequence ID" value="KZP05645.1"/>
    <property type="molecule type" value="Genomic_DNA"/>
</dbReference>
<feature type="compositionally biased region" description="Low complexity" evidence="1">
    <location>
        <begin position="55"/>
        <end position="66"/>
    </location>
</feature>
<reference evidence="2 3" key="1">
    <citation type="journal article" date="2016" name="Mol. Biol. Evol.">
        <title>Comparative Genomics of Early-Diverging Mushroom-Forming Fungi Provides Insights into the Origins of Lignocellulose Decay Capabilities.</title>
        <authorList>
            <person name="Nagy L.G."/>
            <person name="Riley R."/>
            <person name="Tritt A."/>
            <person name="Adam C."/>
            <person name="Daum C."/>
            <person name="Floudas D."/>
            <person name="Sun H."/>
            <person name="Yadav J.S."/>
            <person name="Pangilinan J."/>
            <person name="Larsson K.H."/>
            <person name="Matsuura K."/>
            <person name="Barry K."/>
            <person name="Labutti K."/>
            <person name="Kuo R."/>
            <person name="Ohm R.A."/>
            <person name="Bhattacharya S.S."/>
            <person name="Shirouzu T."/>
            <person name="Yoshinaga Y."/>
            <person name="Martin F.M."/>
            <person name="Grigoriev I.V."/>
            <person name="Hibbett D.S."/>
        </authorList>
    </citation>
    <scope>NUCLEOTIDE SEQUENCE [LARGE SCALE GENOMIC DNA]</scope>
    <source>
        <strain evidence="2 3">CBS 109695</strain>
    </source>
</reference>
<gene>
    <name evidence="2" type="ORF">FIBSPDRAFT_1053974</name>
</gene>
<feature type="compositionally biased region" description="Polar residues" evidence="1">
    <location>
        <begin position="511"/>
        <end position="520"/>
    </location>
</feature>
<evidence type="ECO:0000313" key="2">
    <source>
        <dbReference type="EMBL" id="KZP05645.1"/>
    </source>
</evidence>
<dbReference type="AlphaFoldDB" id="A0A167W3A5"/>
<feature type="region of interest" description="Disordered" evidence="1">
    <location>
        <begin position="495"/>
        <end position="520"/>
    </location>
</feature>
<evidence type="ECO:0000256" key="1">
    <source>
        <dbReference type="SAM" id="MobiDB-lite"/>
    </source>
</evidence>
<organism evidence="2 3">
    <name type="scientific">Athelia psychrophila</name>
    <dbReference type="NCBI Taxonomy" id="1759441"/>
    <lineage>
        <taxon>Eukaryota</taxon>
        <taxon>Fungi</taxon>
        <taxon>Dikarya</taxon>
        <taxon>Basidiomycota</taxon>
        <taxon>Agaricomycotina</taxon>
        <taxon>Agaricomycetes</taxon>
        <taxon>Agaricomycetidae</taxon>
        <taxon>Atheliales</taxon>
        <taxon>Atheliaceae</taxon>
        <taxon>Athelia</taxon>
    </lineage>
</organism>
<dbReference type="Proteomes" id="UP000076532">
    <property type="component" value="Unassembled WGS sequence"/>
</dbReference>
<feature type="region of interest" description="Disordered" evidence="1">
    <location>
        <begin position="329"/>
        <end position="462"/>
    </location>
</feature>